<accession>A0A8H6HHB1</accession>
<dbReference type="OrthoDB" id="432234at2759"/>
<keyword evidence="2" id="KW-1185">Reference proteome</keyword>
<proteinExistence type="predicted"/>
<protein>
    <recommendedName>
        <fullName evidence="3">ATP-dependent DNA helicase</fullName>
    </recommendedName>
</protein>
<comment type="caution">
    <text evidence="1">The sequence shown here is derived from an EMBL/GenBank/DDBJ whole genome shotgun (WGS) entry which is preliminary data.</text>
</comment>
<sequence>PISIIELVQCERKLNERQSMAYRIITSHFISRFLLKDGSEKPLRMLMTGPGGTGKTYTVNAVREVLEAYRSGHTIRYLAPTGSAAALINGMTVHKGLGI</sequence>
<evidence type="ECO:0008006" key="3">
    <source>
        <dbReference type="Google" id="ProtNLM"/>
    </source>
</evidence>
<gene>
    <name evidence="1" type="ORF">DFP72DRAFT_759606</name>
</gene>
<dbReference type="AlphaFoldDB" id="A0A8H6HHB1"/>
<dbReference type="EMBL" id="JACGCI010000093">
    <property type="protein sequence ID" value="KAF6746380.1"/>
    <property type="molecule type" value="Genomic_DNA"/>
</dbReference>
<dbReference type="Pfam" id="PF13604">
    <property type="entry name" value="AAA_30"/>
    <property type="match status" value="1"/>
</dbReference>
<name>A0A8H6HHB1_9AGAR</name>
<dbReference type="Gene3D" id="3.40.50.300">
    <property type="entry name" value="P-loop containing nucleotide triphosphate hydrolases"/>
    <property type="match status" value="1"/>
</dbReference>
<evidence type="ECO:0000313" key="2">
    <source>
        <dbReference type="Proteomes" id="UP000521943"/>
    </source>
</evidence>
<feature type="non-terminal residue" evidence="1">
    <location>
        <position position="99"/>
    </location>
</feature>
<evidence type="ECO:0000313" key="1">
    <source>
        <dbReference type="EMBL" id="KAF6746380.1"/>
    </source>
</evidence>
<feature type="non-terminal residue" evidence="1">
    <location>
        <position position="1"/>
    </location>
</feature>
<dbReference type="Proteomes" id="UP000521943">
    <property type="component" value="Unassembled WGS sequence"/>
</dbReference>
<organism evidence="1 2">
    <name type="scientific">Ephemerocybe angulata</name>
    <dbReference type="NCBI Taxonomy" id="980116"/>
    <lineage>
        <taxon>Eukaryota</taxon>
        <taxon>Fungi</taxon>
        <taxon>Dikarya</taxon>
        <taxon>Basidiomycota</taxon>
        <taxon>Agaricomycotina</taxon>
        <taxon>Agaricomycetes</taxon>
        <taxon>Agaricomycetidae</taxon>
        <taxon>Agaricales</taxon>
        <taxon>Agaricineae</taxon>
        <taxon>Psathyrellaceae</taxon>
        <taxon>Ephemerocybe</taxon>
    </lineage>
</organism>
<reference evidence="1 2" key="1">
    <citation type="submission" date="2020-07" db="EMBL/GenBank/DDBJ databases">
        <title>Comparative genomics of pyrophilous fungi reveals a link between fire events and developmental genes.</title>
        <authorList>
            <consortium name="DOE Joint Genome Institute"/>
            <person name="Steindorff A.S."/>
            <person name="Carver A."/>
            <person name="Calhoun S."/>
            <person name="Stillman K."/>
            <person name="Liu H."/>
            <person name="Lipzen A."/>
            <person name="Pangilinan J."/>
            <person name="Labutti K."/>
            <person name="Bruns T.D."/>
            <person name="Grigoriev I.V."/>
        </authorList>
    </citation>
    <scope>NUCLEOTIDE SEQUENCE [LARGE SCALE GENOMIC DNA]</scope>
    <source>
        <strain evidence="1 2">CBS 144469</strain>
    </source>
</reference>
<dbReference type="SUPFAM" id="SSF52540">
    <property type="entry name" value="P-loop containing nucleoside triphosphate hydrolases"/>
    <property type="match status" value="1"/>
</dbReference>
<dbReference type="InterPro" id="IPR027417">
    <property type="entry name" value="P-loop_NTPase"/>
</dbReference>